<dbReference type="STRING" id="645517.A6F65_00120"/>
<dbReference type="Pfam" id="PF00355">
    <property type="entry name" value="Rieske"/>
    <property type="match status" value="1"/>
</dbReference>
<gene>
    <name evidence="8" type="primary">andAc</name>
    <name evidence="8" type="ORF">A6F65_00120</name>
</gene>
<keyword evidence="9" id="KW-1185">Reference proteome</keyword>
<dbReference type="Pfam" id="PF00848">
    <property type="entry name" value="Ring_hydroxyl_A"/>
    <property type="match status" value="1"/>
</dbReference>
<dbReference type="InterPro" id="IPR017941">
    <property type="entry name" value="Rieske_2Fe-2S"/>
</dbReference>
<dbReference type="Proteomes" id="UP000092698">
    <property type="component" value="Chromosome"/>
</dbReference>
<evidence type="ECO:0000313" key="9">
    <source>
        <dbReference type="Proteomes" id="UP000092698"/>
    </source>
</evidence>
<evidence type="ECO:0000313" key="8">
    <source>
        <dbReference type="EMBL" id="ANU06448.1"/>
    </source>
</evidence>
<dbReference type="PATRIC" id="fig|645517.4.peg.120"/>
<accession>A0A1C7D4Q8</accession>
<dbReference type="PRINTS" id="PR00090">
    <property type="entry name" value="RNGDIOXGNASE"/>
</dbReference>
<dbReference type="EMBL" id="CP016545">
    <property type="protein sequence ID" value="ANU06448.1"/>
    <property type="molecule type" value="Genomic_DNA"/>
</dbReference>
<dbReference type="Gene3D" id="2.102.10.10">
    <property type="entry name" value="Rieske [2Fe-2S] iron-sulphur domain"/>
    <property type="match status" value="1"/>
</dbReference>
<dbReference type="InterPro" id="IPR036922">
    <property type="entry name" value="Rieske_2Fe-2S_sf"/>
</dbReference>
<organism evidence="8 9">
    <name type="scientific">Paraurantiacibacter namhicola</name>
    <dbReference type="NCBI Taxonomy" id="645517"/>
    <lineage>
        <taxon>Bacteria</taxon>
        <taxon>Pseudomonadati</taxon>
        <taxon>Pseudomonadota</taxon>
        <taxon>Alphaproteobacteria</taxon>
        <taxon>Sphingomonadales</taxon>
        <taxon>Erythrobacteraceae</taxon>
        <taxon>Paraurantiacibacter</taxon>
    </lineage>
</organism>
<dbReference type="SUPFAM" id="SSF50022">
    <property type="entry name" value="ISP domain"/>
    <property type="match status" value="1"/>
</dbReference>
<name>A0A1C7D4Q8_9SPHN</name>
<evidence type="ECO:0000256" key="5">
    <source>
        <dbReference type="ARBA" id="ARBA00023004"/>
    </source>
</evidence>
<keyword evidence="6" id="KW-0411">Iron-sulfur</keyword>
<sequence length="387" mass="43251">MPSVLDIEALEKVRLPIEQARGLPNEHYTGPDHFAVERDEVLFRNWSGIGFGKDVPASGQVHPVTFLGMPLLIVRDREGQVRVYQNVCRHRGTVLVDAPCKVPGNLIRCPYHSWAYKLDGALAATPHLGGPGKNSDPAFDKGEFGLVEIASHVWQDVVFVNVSGTAPPFEEYAAAAIERWAEFDQPVHFCGEESAFTIDVGTNWKLAVENYCEAYHLPFVHPALNTYSRLEDHYDIIELGHFAGQGTRVYRQLAGEEGQRFPDFANLSESWETQGEYISLFPNVLLGVHRDHSFAIVLEPDGPARTREHVALYYADAGVSGDEWTALRERNAQLWRTVFEEDVASVEGMQRGRSGLKFDGGKFAPAMDRPTHAFHQWIAGRLLEDVG</sequence>
<reference evidence="8 9" key="1">
    <citation type="submission" date="2016-07" db="EMBL/GenBank/DDBJ databases">
        <title>Complete genome sequence of Altererythrobacter namhicola JCM 16345T, containing esterase-encoding genes.</title>
        <authorList>
            <person name="Cheng H."/>
            <person name="Wu Y.-H."/>
            <person name="Jian S.-L."/>
            <person name="Huo Y.-Y."/>
            <person name="Wang C.-S."/>
            <person name="Xu X.-W."/>
        </authorList>
    </citation>
    <scope>NUCLEOTIDE SEQUENCE [LARGE SCALE GENOMIC DNA]</scope>
    <source>
        <strain evidence="8 9">JCM 16345</strain>
    </source>
</reference>
<evidence type="ECO:0000259" key="7">
    <source>
        <dbReference type="PROSITE" id="PS51296"/>
    </source>
</evidence>
<evidence type="ECO:0000256" key="6">
    <source>
        <dbReference type="ARBA" id="ARBA00023014"/>
    </source>
</evidence>
<proteinExistence type="predicted"/>
<keyword evidence="2" id="KW-0001">2Fe-2S</keyword>
<evidence type="ECO:0000256" key="4">
    <source>
        <dbReference type="ARBA" id="ARBA00023002"/>
    </source>
</evidence>
<dbReference type="CDD" id="cd03469">
    <property type="entry name" value="Rieske_RO_Alpha_N"/>
    <property type="match status" value="1"/>
</dbReference>
<dbReference type="PANTHER" id="PTHR43756">
    <property type="entry name" value="CHOLINE MONOOXYGENASE, CHLOROPLASTIC"/>
    <property type="match status" value="1"/>
</dbReference>
<dbReference type="PANTHER" id="PTHR43756:SF5">
    <property type="entry name" value="CHOLINE MONOOXYGENASE, CHLOROPLASTIC"/>
    <property type="match status" value="1"/>
</dbReference>
<dbReference type="OrthoDB" id="7456916at2"/>
<dbReference type="GO" id="GO:0018618">
    <property type="term" value="F:anthranilate 1,2-dioxygenase (deaminating, decarboxylating) activity"/>
    <property type="evidence" value="ECO:0007669"/>
    <property type="project" value="UniProtKB-EC"/>
</dbReference>
<dbReference type="AlphaFoldDB" id="A0A1C7D4Q8"/>
<keyword evidence="3" id="KW-0479">Metal-binding</keyword>
<dbReference type="Gene3D" id="3.90.380.10">
    <property type="entry name" value="Naphthalene 1,2-dioxygenase Alpha Subunit, Chain A, domain 1"/>
    <property type="match status" value="1"/>
</dbReference>
<evidence type="ECO:0000256" key="1">
    <source>
        <dbReference type="ARBA" id="ARBA00001962"/>
    </source>
</evidence>
<keyword evidence="5" id="KW-0408">Iron</keyword>
<evidence type="ECO:0000256" key="3">
    <source>
        <dbReference type="ARBA" id="ARBA00022723"/>
    </source>
</evidence>
<dbReference type="GO" id="GO:0005506">
    <property type="term" value="F:iron ion binding"/>
    <property type="evidence" value="ECO:0007669"/>
    <property type="project" value="InterPro"/>
</dbReference>
<dbReference type="CDD" id="cd00680">
    <property type="entry name" value="RHO_alpha_C"/>
    <property type="match status" value="1"/>
</dbReference>
<dbReference type="RefSeq" id="WP_067784617.1">
    <property type="nucleotide sequence ID" value="NZ_CP016545.1"/>
</dbReference>
<keyword evidence="8" id="KW-0223">Dioxygenase</keyword>
<dbReference type="EC" id="1.14.12.1" evidence="8"/>
<dbReference type="GO" id="GO:0051537">
    <property type="term" value="F:2 iron, 2 sulfur cluster binding"/>
    <property type="evidence" value="ECO:0007669"/>
    <property type="project" value="UniProtKB-KW"/>
</dbReference>
<evidence type="ECO:0000256" key="2">
    <source>
        <dbReference type="ARBA" id="ARBA00022714"/>
    </source>
</evidence>
<dbReference type="InterPro" id="IPR015879">
    <property type="entry name" value="Ring_hydroxy_dOase_asu_C_dom"/>
</dbReference>
<comment type="cofactor">
    <cofactor evidence="1">
        <name>Fe cation</name>
        <dbReference type="ChEBI" id="CHEBI:24875"/>
    </cofactor>
</comment>
<keyword evidence="4 8" id="KW-0560">Oxidoreductase</keyword>
<protein>
    <submittedName>
        <fullName evidence="8">Anthranilate 1,2-dioxygenase large subunit</fullName>
        <ecNumber evidence="8">1.14.12.1</ecNumber>
    </submittedName>
</protein>
<feature type="domain" description="Rieske" evidence="7">
    <location>
        <begin position="46"/>
        <end position="160"/>
    </location>
</feature>
<dbReference type="InterPro" id="IPR001663">
    <property type="entry name" value="Rng_hydr_dOase-A"/>
</dbReference>
<dbReference type="KEGG" id="anh:A6F65_00120"/>
<dbReference type="PROSITE" id="PS51296">
    <property type="entry name" value="RIESKE"/>
    <property type="match status" value="1"/>
</dbReference>
<dbReference type="SUPFAM" id="SSF55961">
    <property type="entry name" value="Bet v1-like"/>
    <property type="match status" value="1"/>
</dbReference>